<dbReference type="EMBL" id="JAHIBW010000012">
    <property type="protein sequence ID" value="KAG7305845.1"/>
    <property type="molecule type" value="Genomic_DNA"/>
</dbReference>
<keyword evidence="3" id="KW-1185">Reference proteome</keyword>
<proteinExistence type="predicted"/>
<comment type="caution">
    <text evidence="2">The sequence shown here is derived from an EMBL/GenBank/DDBJ whole genome shotgun (WGS) entry which is preliminary data.</text>
</comment>
<name>A0ABQ7QKT4_PLUXY</name>
<reference evidence="2 3" key="1">
    <citation type="submission" date="2021-06" db="EMBL/GenBank/DDBJ databases">
        <title>A haploid diamondback moth (Plutella xylostella L.) genome assembly resolves 31 chromosomes and identifies a diamide resistance mutation.</title>
        <authorList>
            <person name="Ward C.M."/>
            <person name="Perry K.D."/>
            <person name="Baker G."/>
            <person name="Powis K."/>
            <person name="Heckel D.G."/>
            <person name="Baxter S.W."/>
        </authorList>
    </citation>
    <scope>NUCLEOTIDE SEQUENCE [LARGE SCALE GENOMIC DNA]</scope>
    <source>
        <strain evidence="2 3">LV</strain>
        <tissue evidence="2">Single pupa</tissue>
    </source>
</reference>
<organism evidence="2 3">
    <name type="scientific">Plutella xylostella</name>
    <name type="common">Diamondback moth</name>
    <name type="synonym">Plutella maculipennis</name>
    <dbReference type="NCBI Taxonomy" id="51655"/>
    <lineage>
        <taxon>Eukaryota</taxon>
        <taxon>Metazoa</taxon>
        <taxon>Ecdysozoa</taxon>
        <taxon>Arthropoda</taxon>
        <taxon>Hexapoda</taxon>
        <taxon>Insecta</taxon>
        <taxon>Pterygota</taxon>
        <taxon>Neoptera</taxon>
        <taxon>Endopterygota</taxon>
        <taxon>Lepidoptera</taxon>
        <taxon>Glossata</taxon>
        <taxon>Ditrysia</taxon>
        <taxon>Yponomeutoidea</taxon>
        <taxon>Plutellidae</taxon>
        <taxon>Plutella</taxon>
    </lineage>
</organism>
<evidence type="ECO:0000313" key="3">
    <source>
        <dbReference type="Proteomes" id="UP000823941"/>
    </source>
</evidence>
<evidence type="ECO:0000256" key="1">
    <source>
        <dbReference type="SAM" id="MobiDB-lite"/>
    </source>
</evidence>
<evidence type="ECO:0000313" key="2">
    <source>
        <dbReference type="EMBL" id="KAG7305845.1"/>
    </source>
</evidence>
<accession>A0ABQ7QKT4</accession>
<sequence length="56" mass="6214">MQPSKIQSIAKPKAQYRDVNEIPHCARMMGESPRPAPPHPRTPRVALTTAVPNHTC</sequence>
<feature type="region of interest" description="Disordered" evidence="1">
    <location>
        <begin position="27"/>
        <end position="56"/>
    </location>
</feature>
<dbReference type="Proteomes" id="UP000823941">
    <property type="component" value="Chromosome 12"/>
</dbReference>
<gene>
    <name evidence="2" type="ORF">JYU34_008384</name>
</gene>
<protein>
    <submittedName>
        <fullName evidence="2">Uncharacterized protein</fullName>
    </submittedName>
</protein>